<feature type="compositionally biased region" description="Basic residues" evidence="1">
    <location>
        <begin position="65"/>
        <end position="76"/>
    </location>
</feature>
<evidence type="ECO:0000313" key="3">
    <source>
        <dbReference type="Proteomes" id="UP001385951"/>
    </source>
</evidence>
<keyword evidence="3" id="KW-1185">Reference proteome</keyword>
<proteinExistence type="predicted"/>
<evidence type="ECO:0000313" key="2">
    <source>
        <dbReference type="EMBL" id="KAK7685257.1"/>
    </source>
</evidence>
<dbReference type="Proteomes" id="UP001385951">
    <property type="component" value="Unassembled WGS sequence"/>
</dbReference>
<dbReference type="AlphaFoldDB" id="A0AAW0G6F6"/>
<dbReference type="EMBL" id="JASBNA010000021">
    <property type="protein sequence ID" value="KAK7685257.1"/>
    <property type="molecule type" value="Genomic_DNA"/>
</dbReference>
<name>A0AAW0G6F6_9APHY</name>
<evidence type="ECO:0000256" key="1">
    <source>
        <dbReference type="SAM" id="MobiDB-lite"/>
    </source>
</evidence>
<gene>
    <name evidence="2" type="ORF">QCA50_011620</name>
</gene>
<feature type="region of interest" description="Disordered" evidence="1">
    <location>
        <begin position="60"/>
        <end position="91"/>
    </location>
</feature>
<comment type="caution">
    <text evidence="2">The sequence shown here is derived from an EMBL/GenBank/DDBJ whole genome shotgun (WGS) entry which is preliminary data.</text>
</comment>
<protein>
    <submittedName>
        <fullName evidence="2">Uncharacterized protein</fullName>
    </submittedName>
</protein>
<sequence length="91" mass="9920">MKHKPFPAQCRGGIILSFNGKESILVIPKPRAKCHDANKTVAERNAAKAAIVAEKLAKKAEKQARKISKTRKKKQNSGHDGTTDNVDVAET</sequence>
<organism evidence="2 3">
    <name type="scientific">Cerrena zonata</name>
    <dbReference type="NCBI Taxonomy" id="2478898"/>
    <lineage>
        <taxon>Eukaryota</taxon>
        <taxon>Fungi</taxon>
        <taxon>Dikarya</taxon>
        <taxon>Basidiomycota</taxon>
        <taxon>Agaricomycotina</taxon>
        <taxon>Agaricomycetes</taxon>
        <taxon>Polyporales</taxon>
        <taxon>Cerrenaceae</taxon>
        <taxon>Cerrena</taxon>
    </lineage>
</organism>
<accession>A0AAW0G6F6</accession>
<reference evidence="2 3" key="1">
    <citation type="submission" date="2022-09" db="EMBL/GenBank/DDBJ databases">
        <authorList>
            <person name="Palmer J.M."/>
        </authorList>
    </citation>
    <scope>NUCLEOTIDE SEQUENCE [LARGE SCALE GENOMIC DNA]</scope>
    <source>
        <strain evidence="2 3">DSM 7382</strain>
    </source>
</reference>